<evidence type="ECO:0000256" key="1">
    <source>
        <dbReference type="SAM" id="SignalP"/>
    </source>
</evidence>
<feature type="chain" id="PRO_5012046076" evidence="1">
    <location>
        <begin position="23"/>
        <end position="132"/>
    </location>
</feature>
<accession>A0A1J1IUQ0</accession>
<name>A0A1J1IUQ0_9DIPT</name>
<dbReference type="AlphaFoldDB" id="A0A1J1IUQ0"/>
<reference evidence="2 3" key="1">
    <citation type="submission" date="2015-04" db="EMBL/GenBank/DDBJ databases">
        <authorList>
            <person name="Syromyatnikov M.Y."/>
            <person name="Popov V.N."/>
        </authorList>
    </citation>
    <scope>NUCLEOTIDE SEQUENCE [LARGE SCALE GENOMIC DNA]</scope>
</reference>
<dbReference type="Proteomes" id="UP000183832">
    <property type="component" value="Unassembled WGS sequence"/>
</dbReference>
<gene>
    <name evidence="2" type="ORF">CLUMA_CG016139</name>
</gene>
<dbReference type="EMBL" id="CVRI01000059">
    <property type="protein sequence ID" value="CRL03832.1"/>
    <property type="molecule type" value="Genomic_DNA"/>
</dbReference>
<keyword evidence="1" id="KW-0732">Signal</keyword>
<sequence>MNRNIYLILILVLFSSLAEVSSRKTKCELDCTRVLCEGPPYPACKGVEVPGQCCRDYSNCEVCSEPMPDCRVVRCAGPPRDGISNCEAIYRPCQCCPDFSHCCATVSCPAPPRGCEPRFNPSQCCPDIRHCK</sequence>
<organism evidence="2 3">
    <name type="scientific">Clunio marinus</name>
    <dbReference type="NCBI Taxonomy" id="568069"/>
    <lineage>
        <taxon>Eukaryota</taxon>
        <taxon>Metazoa</taxon>
        <taxon>Ecdysozoa</taxon>
        <taxon>Arthropoda</taxon>
        <taxon>Hexapoda</taxon>
        <taxon>Insecta</taxon>
        <taxon>Pterygota</taxon>
        <taxon>Neoptera</taxon>
        <taxon>Endopterygota</taxon>
        <taxon>Diptera</taxon>
        <taxon>Nematocera</taxon>
        <taxon>Chironomoidea</taxon>
        <taxon>Chironomidae</taxon>
        <taxon>Clunio</taxon>
    </lineage>
</organism>
<keyword evidence="3" id="KW-1185">Reference proteome</keyword>
<protein>
    <submittedName>
        <fullName evidence="2">CLUMA_CG016139, isoform A</fullName>
    </submittedName>
</protein>
<proteinExistence type="predicted"/>
<evidence type="ECO:0000313" key="3">
    <source>
        <dbReference type="Proteomes" id="UP000183832"/>
    </source>
</evidence>
<feature type="signal peptide" evidence="1">
    <location>
        <begin position="1"/>
        <end position="22"/>
    </location>
</feature>
<evidence type="ECO:0000313" key="2">
    <source>
        <dbReference type="EMBL" id="CRL03832.1"/>
    </source>
</evidence>